<reference evidence="2" key="1">
    <citation type="journal article" date="2014" name="Soil Biol. Biochem.">
        <title>Structure and function of bacterial communities in ageing soils: Insights from the Mendocino ecological staircase.</title>
        <authorList>
            <person name="Uroz S."/>
            <person name="Tech J.J."/>
            <person name="Sawaya N.A."/>
            <person name="Frey-Klett P."/>
            <person name="Leveau J.H.J."/>
        </authorList>
    </citation>
    <scope>NUCLEOTIDE SEQUENCE [LARGE SCALE GENOMIC DNA]</scope>
    <source>
        <strain evidence="2">Cal35</strain>
    </source>
</reference>
<keyword evidence="2" id="KW-1185">Reference proteome</keyword>
<accession>A0A0A1FCV6</accession>
<dbReference type="KEGG" id="care:LT85_3430"/>
<evidence type="ECO:0000313" key="2">
    <source>
        <dbReference type="Proteomes" id="UP000030302"/>
    </source>
</evidence>
<name>A0A0A1FCV6_9BURK</name>
<gene>
    <name evidence="1" type="ORF">LT85_3430</name>
</gene>
<proteinExistence type="predicted"/>
<organism evidence="1 2">
    <name type="scientific">Collimonas arenae</name>
    <dbReference type="NCBI Taxonomy" id="279058"/>
    <lineage>
        <taxon>Bacteria</taxon>
        <taxon>Pseudomonadati</taxon>
        <taxon>Pseudomonadota</taxon>
        <taxon>Betaproteobacteria</taxon>
        <taxon>Burkholderiales</taxon>
        <taxon>Oxalobacteraceae</taxon>
        <taxon>Collimonas</taxon>
    </lineage>
</organism>
<dbReference type="EMBL" id="CP009962">
    <property type="protein sequence ID" value="AIY42588.1"/>
    <property type="molecule type" value="Genomic_DNA"/>
</dbReference>
<evidence type="ECO:0000313" key="1">
    <source>
        <dbReference type="EMBL" id="AIY42588.1"/>
    </source>
</evidence>
<protein>
    <submittedName>
        <fullName evidence="1">Uncharacterized protein</fullName>
    </submittedName>
</protein>
<dbReference type="Proteomes" id="UP000030302">
    <property type="component" value="Chromosome"/>
</dbReference>
<dbReference type="HOGENOM" id="CLU_3060423_0_0_4"/>
<sequence length="53" mass="6146">MRPAIGIPAPSFKIYSGKNRVIQMQVIQKREQPRPLFYSDVSEFKLGRLKLGR</sequence>
<dbReference type="AlphaFoldDB" id="A0A0A1FCV6"/>